<dbReference type="EMBL" id="BLXT01003727">
    <property type="protein sequence ID" value="GFO03555.1"/>
    <property type="molecule type" value="Genomic_DNA"/>
</dbReference>
<feature type="compositionally biased region" description="Low complexity" evidence="1">
    <location>
        <begin position="1174"/>
        <end position="1199"/>
    </location>
</feature>
<dbReference type="InterPro" id="IPR036116">
    <property type="entry name" value="FN3_sf"/>
</dbReference>
<feature type="compositionally biased region" description="Polar residues" evidence="1">
    <location>
        <begin position="229"/>
        <end position="240"/>
    </location>
</feature>
<proteinExistence type="predicted"/>
<comment type="caution">
    <text evidence="3">The sequence shown here is derived from an EMBL/GenBank/DDBJ whole genome shotgun (WGS) entry which is preliminary data.</text>
</comment>
<sequence length="1841" mass="196018">MDCADCDARSSVSLLDSDSVYLPFNIPASPVVLRRPFTAPDREQQHLGRLNISTSSATAATATNTGRAYQKPGDSPLGPRPQTSSGSHHPPAASEGSSRYETLEQRPIRPLNQQLARAATALAGGGVYTRPSFEIARPLTSSSEPSVVGRSHHSKDGPAVPTSLACSQDYESSGEQTTGESESESATASHITNPENSSQIPNLGAQSFPHHSPNPGQQASHISGLPPSLVTQEQSSSSDSGAVGRESDGSSHSQLTPSTRAKLNHIRLVAGSRRSAASSTSAATTAGAASAAGKNISLRDKAAAVAKIRDGISNMRSASGSNTQRETLGTSPTANPSCTSSASTSTVSSTVTASSLAASAVMRAHKLKTTTRQQAGTHHDAGLAAGDGSGQASAFVINTNSRDSNQPIKLHKNISLLPVSHHHHNQPGATEVKDSPPPAVSRVGGRGSTFHMGGGDSKEVKGRLNLERMEQQKEEGGSAGVRDSGFLSRPPSEVVKDEPQQIDNRAATSIQAYWRGYWAREHNTQVVSARKEIRARRAEDHIMLLRNDLEKNRKLYEEEKRLRILQMEAIKILYHEVQALKSQSSVVTNDLNRSSQQHQTVFSPGSTATTISGGQGSPLATTGGSLTHYPSSGYGLVATGTTSSMGYTGYSSSSVGNSELNRTQELERTCASLQSQVSQLHEALESVSSAVFRTNSLDGTNFDLTDNSDTIQVTAYTDHQIRESLTYEEFSHWGCIPHSLSPYPSEEEEEQYYLRVPTQGAPTPPRRLTLQHHSRSALLLSWQPSSCCSHKDGGEEEEEEEKGNRYVIGYRVFVNDQLKAFVSQKTCVLVEGLNPSMPYKFYVKALSGFGESFGSNILMAKLAKGGERYHKPRQASSDESAHDSDSDKDLDSTENNSEKLRKRNRKMRKSPRLGGEKRKASTKVSSTTSHRTHHHHHQHHQGELMLLSPRSDSELALNQNTNNNHSAIAAGRSSPPAILRHPKLHTHRSSAGSRGHSSKDTSLPKDSHTSDTTTTSKEPSPSAGSSSRQVTSQADATEINVSAAADTGKRESGARKLPESPKLTSQEHSLAFGSQVTPQPAEANVQKLAEKNQEAKNVSEVFGVERDHRNRHPSGGSSSKPQSPSSGSVRLDSPSQRRDRNSSSSSRYQSPQVSPSCGSSETNTSKPVKVSPQPGGVTVMPPSPPVGSSVGGEASAGTEDVQASQSSSMSETFTVDKASSFLESVNAITESALAGKQPGPSSSSGARGHRRTRSRDLQAERLALEGVTTSSKDQDGQEAEADKSSSSSSRHRERKASGGSDGKKELERKISGGSDGKSETAGSDVSSKARGHRRKRSKDLNNSPNAEWQGGQGGEKKDALELGEGNPPVTETKGAAASSGRSIVLDGRRRHSSGSRPSSPLVTGVIIGGGGGLEERTRMSVAEMMLEQRKMLNKSSSLNSLSGRSEDGSLVRAEGGHKRSPSIESLPGSSKGDTSKRTVSNESLQSGGSSRGEGGGSSSKRTHSSESLLSIRTDTSKQSHSNESLPGSARTESSRRSPSNESLPESIREETSEQQQQQPQQQGSSSASSRTRLNPRRTQSMGSARDIGQSGEGSSSHSRGSNRMSDLLLKLESITKNNSTSVKEKKESLIVKQATPGSGGEDADCDHAGKHSDEERQRSGRRSRNLSESDAEGGVSDPGSQLPPRAPSDSSSGSHSDDNRHARRGHRRTPSDHRPPTSLPPEGDPTRPTHSPIIMEGGPMRKTSSSGGSNVLRNQSFRGILPSKHSDTKASPSSNEDISTKGEEQQPSIPAPPQTETPSRHRSHLRSRSPSPARSRQPVLSAAQLKRHGEGGSKQAPDPMG</sequence>
<feature type="compositionally biased region" description="Basic and acidic residues" evidence="1">
    <location>
        <begin position="1254"/>
        <end position="1263"/>
    </location>
</feature>
<feature type="compositionally biased region" description="Polar residues" evidence="1">
    <location>
        <begin position="250"/>
        <end position="261"/>
    </location>
</feature>
<feature type="compositionally biased region" description="Polar residues" evidence="1">
    <location>
        <begin position="1201"/>
        <end position="1213"/>
    </location>
</feature>
<feature type="compositionally biased region" description="Low complexity" evidence="1">
    <location>
        <begin position="270"/>
        <end position="293"/>
    </location>
</feature>
<feature type="region of interest" description="Disordered" evidence="1">
    <location>
        <begin position="1433"/>
        <end position="1841"/>
    </location>
</feature>
<feature type="compositionally biased region" description="Basic residues" evidence="1">
    <location>
        <begin position="930"/>
        <end position="939"/>
    </location>
</feature>
<feature type="region of interest" description="Disordered" evidence="1">
    <location>
        <begin position="420"/>
        <end position="501"/>
    </location>
</feature>
<feature type="compositionally biased region" description="Low complexity" evidence="1">
    <location>
        <begin position="1553"/>
        <end position="1569"/>
    </location>
</feature>
<feature type="compositionally biased region" description="Basic and acidic residues" evidence="1">
    <location>
        <begin position="997"/>
        <end position="1009"/>
    </location>
</feature>
<feature type="compositionally biased region" description="Polar residues" evidence="1">
    <location>
        <begin position="314"/>
        <end position="329"/>
    </location>
</feature>
<feature type="compositionally biased region" description="Low complexity" evidence="1">
    <location>
        <begin position="1433"/>
        <end position="1442"/>
    </location>
</feature>
<evidence type="ECO:0000256" key="1">
    <source>
        <dbReference type="SAM" id="MobiDB-lite"/>
    </source>
</evidence>
<feature type="region of interest" description="Disordered" evidence="1">
    <location>
        <begin position="965"/>
        <end position="1213"/>
    </location>
</feature>
<feature type="compositionally biased region" description="Low complexity" evidence="1">
    <location>
        <begin position="1010"/>
        <end position="1027"/>
    </location>
</feature>
<evidence type="ECO:0000313" key="3">
    <source>
        <dbReference type="EMBL" id="GFO03555.1"/>
    </source>
</evidence>
<feature type="compositionally biased region" description="Low complexity" evidence="1">
    <location>
        <begin position="1142"/>
        <end position="1156"/>
    </location>
</feature>
<feature type="compositionally biased region" description="Basic residues" evidence="1">
    <location>
        <begin position="900"/>
        <end position="911"/>
    </location>
</feature>
<feature type="compositionally biased region" description="Basic and acidic residues" evidence="1">
    <location>
        <begin position="1047"/>
        <end position="1059"/>
    </location>
</feature>
<feature type="compositionally biased region" description="Polar residues" evidence="1">
    <location>
        <begin position="1062"/>
        <end position="1078"/>
    </location>
</feature>
<feature type="compositionally biased region" description="Polar residues" evidence="1">
    <location>
        <begin position="190"/>
        <end position="205"/>
    </location>
</feature>
<dbReference type="InterPro" id="IPR013783">
    <property type="entry name" value="Ig-like_fold"/>
</dbReference>
<dbReference type="InterPro" id="IPR003961">
    <property type="entry name" value="FN3_dom"/>
</dbReference>
<keyword evidence="4" id="KW-1185">Reference proteome</keyword>
<dbReference type="Proteomes" id="UP000735302">
    <property type="component" value="Unassembled WGS sequence"/>
</dbReference>
<dbReference type="SUPFAM" id="SSF49265">
    <property type="entry name" value="Fibronectin type III"/>
    <property type="match status" value="1"/>
</dbReference>
<feature type="region of interest" description="Disordered" evidence="1">
    <location>
        <begin position="37"/>
        <end position="103"/>
    </location>
</feature>
<feature type="region of interest" description="Disordered" evidence="1">
    <location>
        <begin position="1230"/>
        <end position="1414"/>
    </location>
</feature>
<dbReference type="Gene3D" id="2.60.40.10">
    <property type="entry name" value="Immunoglobulins"/>
    <property type="match status" value="1"/>
</dbReference>
<dbReference type="CDD" id="cd00063">
    <property type="entry name" value="FN3"/>
    <property type="match status" value="1"/>
</dbReference>
<accession>A0AAV4A9U2</accession>
<feature type="compositionally biased region" description="Basic and acidic residues" evidence="1">
    <location>
        <begin position="1444"/>
        <end position="1457"/>
    </location>
</feature>
<feature type="compositionally biased region" description="Low complexity" evidence="1">
    <location>
        <begin position="1113"/>
        <end position="1128"/>
    </location>
</feature>
<dbReference type="Pfam" id="PF00612">
    <property type="entry name" value="IQ"/>
    <property type="match status" value="1"/>
</dbReference>
<dbReference type="SMART" id="SM00060">
    <property type="entry name" value="FN3"/>
    <property type="match status" value="1"/>
</dbReference>
<feature type="compositionally biased region" description="Basic and acidic residues" evidence="1">
    <location>
        <begin position="1645"/>
        <end position="1658"/>
    </location>
</feature>
<gene>
    <name evidence="3" type="ORF">PoB_003006000</name>
</gene>
<feature type="compositionally biased region" description="Polar residues" evidence="1">
    <location>
        <begin position="1157"/>
        <end position="1166"/>
    </location>
</feature>
<feature type="compositionally biased region" description="Basic and acidic residues" evidence="1">
    <location>
        <begin position="1301"/>
        <end position="1310"/>
    </location>
</feature>
<reference evidence="3 4" key="1">
    <citation type="journal article" date="2021" name="Elife">
        <title>Chloroplast acquisition without the gene transfer in kleptoplastic sea slugs, Plakobranchus ocellatus.</title>
        <authorList>
            <person name="Maeda T."/>
            <person name="Takahashi S."/>
            <person name="Yoshida T."/>
            <person name="Shimamura S."/>
            <person name="Takaki Y."/>
            <person name="Nagai Y."/>
            <person name="Toyoda A."/>
            <person name="Suzuki Y."/>
            <person name="Arimoto A."/>
            <person name="Ishii H."/>
            <person name="Satoh N."/>
            <person name="Nishiyama T."/>
            <person name="Hasebe M."/>
            <person name="Maruyama T."/>
            <person name="Minagawa J."/>
            <person name="Obokata J."/>
            <person name="Shigenobu S."/>
        </authorList>
    </citation>
    <scope>NUCLEOTIDE SEQUENCE [LARGE SCALE GENOMIC DNA]</scope>
</reference>
<feature type="compositionally biased region" description="Low complexity" evidence="1">
    <location>
        <begin position="171"/>
        <end position="189"/>
    </location>
</feature>
<feature type="region of interest" description="Disordered" evidence="1">
    <location>
        <begin position="868"/>
        <end position="943"/>
    </location>
</feature>
<dbReference type="InterPro" id="IPR000048">
    <property type="entry name" value="IQ_motif_EF-hand-BS"/>
</dbReference>
<feature type="compositionally biased region" description="Polar residues" evidence="1">
    <location>
        <begin position="1570"/>
        <end position="1582"/>
    </location>
</feature>
<feature type="compositionally biased region" description="Basic and acidic residues" evidence="1">
    <location>
        <begin position="456"/>
        <end position="476"/>
    </location>
</feature>
<protein>
    <submittedName>
        <fullName evidence="3">Centrosomal protein of 97 kDa</fullName>
    </submittedName>
</protein>
<dbReference type="CDD" id="cd23767">
    <property type="entry name" value="IQCD"/>
    <property type="match status" value="1"/>
</dbReference>
<feature type="region of interest" description="Disordered" evidence="1">
    <location>
        <begin position="314"/>
        <end position="346"/>
    </location>
</feature>
<feature type="compositionally biased region" description="Polar residues" evidence="1">
    <location>
        <begin position="1742"/>
        <end position="1757"/>
    </location>
</feature>
<feature type="compositionally biased region" description="Basic and acidic residues" evidence="1">
    <location>
        <begin position="879"/>
        <end position="899"/>
    </location>
</feature>
<dbReference type="PROSITE" id="PS50853">
    <property type="entry name" value="FN3"/>
    <property type="match status" value="1"/>
</dbReference>
<feature type="compositionally biased region" description="Low complexity" evidence="1">
    <location>
        <begin position="53"/>
        <end position="63"/>
    </location>
</feature>
<feature type="compositionally biased region" description="Gly residues" evidence="1">
    <location>
        <begin position="444"/>
        <end position="455"/>
    </location>
</feature>
<name>A0AAV4A9U2_9GAST</name>
<feature type="compositionally biased region" description="Low complexity" evidence="1">
    <location>
        <begin position="1394"/>
        <end position="1405"/>
    </location>
</feature>
<evidence type="ECO:0000259" key="2">
    <source>
        <dbReference type="PROSITE" id="PS50853"/>
    </source>
</evidence>
<feature type="compositionally biased region" description="Polar residues" evidence="1">
    <location>
        <begin position="1505"/>
        <end position="1525"/>
    </location>
</feature>
<feature type="compositionally biased region" description="Basic and acidic residues" evidence="1">
    <location>
        <begin position="1272"/>
        <end position="1283"/>
    </location>
</feature>
<feature type="compositionally biased region" description="Low complexity" evidence="1">
    <location>
        <begin position="330"/>
        <end position="346"/>
    </location>
</feature>
<feature type="compositionally biased region" description="Low complexity" evidence="1">
    <location>
        <begin position="1588"/>
        <end position="1601"/>
    </location>
</feature>
<feature type="domain" description="Fibronectin type-III" evidence="2">
    <location>
        <begin position="764"/>
        <end position="865"/>
    </location>
</feature>
<dbReference type="PROSITE" id="PS50096">
    <property type="entry name" value="IQ"/>
    <property type="match status" value="1"/>
</dbReference>
<evidence type="ECO:0000313" key="4">
    <source>
        <dbReference type="Proteomes" id="UP000735302"/>
    </source>
</evidence>
<feature type="compositionally biased region" description="Polar residues" evidence="1">
    <location>
        <begin position="1467"/>
        <end position="1485"/>
    </location>
</feature>
<feature type="region of interest" description="Disordered" evidence="1">
    <location>
        <begin position="139"/>
        <end position="294"/>
    </location>
</feature>
<organism evidence="3 4">
    <name type="scientific">Plakobranchus ocellatus</name>
    <dbReference type="NCBI Taxonomy" id="259542"/>
    <lineage>
        <taxon>Eukaryota</taxon>
        <taxon>Metazoa</taxon>
        <taxon>Spiralia</taxon>
        <taxon>Lophotrochozoa</taxon>
        <taxon>Mollusca</taxon>
        <taxon>Gastropoda</taxon>
        <taxon>Heterobranchia</taxon>
        <taxon>Euthyneura</taxon>
        <taxon>Panpulmonata</taxon>
        <taxon>Sacoglossa</taxon>
        <taxon>Placobranchoidea</taxon>
        <taxon>Plakobranchidae</taxon>
        <taxon>Plakobranchus</taxon>
    </lineage>
</organism>